<dbReference type="OMA" id="QWSCKGN"/>
<organism evidence="2 3">
    <name type="scientific">Drosophila virilis</name>
    <name type="common">Fruit fly</name>
    <dbReference type="NCBI Taxonomy" id="7244"/>
    <lineage>
        <taxon>Eukaryota</taxon>
        <taxon>Metazoa</taxon>
        <taxon>Ecdysozoa</taxon>
        <taxon>Arthropoda</taxon>
        <taxon>Hexapoda</taxon>
        <taxon>Insecta</taxon>
        <taxon>Pterygota</taxon>
        <taxon>Neoptera</taxon>
        <taxon>Endopterygota</taxon>
        <taxon>Diptera</taxon>
        <taxon>Brachycera</taxon>
        <taxon>Muscomorpha</taxon>
        <taxon>Ephydroidea</taxon>
        <taxon>Drosophilidae</taxon>
        <taxon>Drosophila</taxon>
    </lineage>
</organism>
<evidence type="ECO:0000313" key="2">
    <source>
        <dbReference type="EMBL" id="EDW65395.2"/>
    </source>
</evidence>
<feature type="chain" id="PRO_5006457622" evidence="1">
    <location>
        <begin position="21"/>
        <end position="178"/>
    </location>
</feature>
<gene>
    <name evidence="2" type="primary">Dvir\GJ19234</name>
    <name evidence="2" type="ORF">Dvir_GJ19234</name>
</gene>
<keyword evidence="1" id="KW-0732">Signal</keyword>
<dbReference type="InParanoid" id="B4M3M0"/>
<protein>
    <submittedName>
        <fullName evidence="2">Uncharacterized protein</fullName>
    </submittedName>
</protein>
<dbReference type="STRING" id="7244.B4M3M0"/>
<proteinExistence type="predicted"/>
<sequence>MLKLTTCWLLLVVLLASAEANTGASTVCVGRCHILDLHDKRRVCTRDAKTNMCTKMLPCRLRERNCALRSLGLPPLRETSLGQCANVVSSTGTARCVLIPRPTKPRPNVNIKVHVSCIDKACNRQTPNSCWRTRDGRNLWLSLCDARERNCINWNNPQLQLVRIHDVQCRSKAPVIKG</sequence>
<keyword evidence="3" id="KW-1185">Reference proteome</keyword>
<accession>B4M3M0</accession>
<feature type="signal peptide" evidence="1">
    <location>
        <begin position="1"/>
        <end position="20"/>
    </location>
</feature>
<dbReference type="OrthoDB" id="7968486at2759"/>
<name>B4M3M0_DROVI</name>
<dbReference type="AlphaFoldDB" id="B4M3M0"/>
<evidence type="ECO:0000313" key="3">
    <source>
        <dbReference type="Proteomes" id="UP000008792"/>
    </source>
</evidence>
<dbReference type="eggNOG" id="ENOG502T98M">
    <property type="taxonomic scope" value="Eukaryota"/>
</dbReference>
<dbReference type="HOGENOM" id="CLU_1442509_0_0_1"/>
<dbReference type="KEGG" id="dvi:6631822"/>
<dbReference type="EMBL" id="CH940651">
    <property type="protein sequence ID" value="EDW65395.2"/>
    <property type="molecule type" value="Genomic_DNA"/>
</dbReference>
<reference evidence="2 3" key="1">
    <citation type="journal article" date="2007" name="Nature">
        <title>Evolution of genes and genomes on the Drosophila phylogeny.</title>
        <authorList>
            <consortium name="Drosophila 12 Genomes Consortium"/>
            <person name="Clark A.G."/>
            <person name="Eisen M.B."/>
            <person name="Smith D.R."/>
            <person name="Bergman C.M."/>
            <person name="Oliver B."/>
            <person name="Markow T.A."/>
            <person name="Kaufman T.C."/>
            <person name="Kellis M."/>
            <person name="Gelbart W."/>
            <person name="Iyer V.N."/>
            <person name="Pollard D.A."/>
            <person name="Sackton T.B."/>
            <person name="Larracuente A.M."/>
            <person name="Singh N.D."/>
            <person name="Abad J.P."/>
            <person name="Abt D.N."/>
            <person name="Adryan B."/>
            <person name="Aguade M."/>
            <person name="Akashi H."/>
            <person name="Anderson W.W."/>
            <person name="Aquadro C.F."/>
            <person name="Ardell D.H."/>
            <person name="Arguello R."/>
            <person name="Artieri C.G."/>
            <person name="Barbash D.A."/>
            <person name="Barker D."/>
            <person name="Barsanti P."/>
            <person name="Batterham P."/>
            <person name="Batzoglou S."/>
            <person name="Begun D."/>
            <person name="Bhutkar A."/>
            <person name="Blanco E."/>
            <person name="Bosak S.A."/>
            <person name="Bradley R.K."/>
            <person name="Brand A.D."/>
            <person name="Brent M.R."/>
            <person name="Brooks A.N."/>
            <person name="Brown R.H."/>
            <person name="Butlin R.K."/>
            <person name="Caggese C."/>
            <person name="Calvi B.R."/>
            <person name="Bernardo de Carvalho A."/>
            <person name="Caspi A."/>
            <person name="Castrezana S."/>
            <person name="Celniker S.E."/>
            <person name="Chang J.L."/>
            <person name="Chapple C."/>
            <person name="Chatterji S."/>
            <person name="Chinwalla A."/>
            <person name="Civetta A."/>
            <person name="Clifton S.W."/>
            <person name="Comeron J.M."/>
            <person name="Costello J.C."/>
            <person name="Coyne J.A."/>
            <person name="Daub J."/>
            <person name="David R.G."/>
            <person name="Delcher A.L."/>
            <person name="Delehaunty K."/>
            <person name="Do C.B."/>
            <person name="Ebling H."/>
            <person name="Edwards K."/>
            <person name="Eickbush T."/>
            <person name="Evans J.D."/>
            <person name="Filipski A."/>
            <person name="Findeiss S."/>
            <person name="Freyhult E."/>
            <person name="Fulton L."/>
            <person name="Fulton R."/>
            <person name="Garcia A.C."/>
            <person name="Gardiner A."/>
            <person name="Garfield D.A."/>
            <person name="Garvin B.E."/>
            <person name="Gibson G."/>
            <person name="Gilbert D."/>
            <person name="Gnerre S."/>
            <person name="Godfrey J."/>
            <person name="Good R."/>
            <person name="Gotea V."/>
            <person name="Gravely B."/>
            <person name="Greenberg A.J."/>
            <person name="Griffiths-Jones S."/>
            <person name="Gross S."/>
            <person name="Guigo R."/>
            <person name="Gustafson E.A."/>
            <person name="Haerty W."/>
            <person name="Hahn M.W."/>
            <person name="Halligan D.L."/>
            <person name="Halpern A.L."/>
            <person name="Halter G.M."/>
            <person name="Han M.V."/>
            <person name="Heger A."/>
            <person name="Hillier L."/>
            <person name="Hinrichs A.S."/>
            <person name="Holmes I."/>
            <person name="Hoskins R.A."/>
            <person name="Hubisz M.J."/>
            <person name="Hultmark D."/>
            <person name="Huntley M.A."/>
            <person name="Jaffe D.B."/>
            <person name="Jagadeeshan S."/>
            <person name="Jeck W.R."/>
            <person name="Johnson J."/>
            <person name="Jones C.D."/>
            <person name="Jordan W.C."/>
            <person name="Karpen G.H."/>
            <person name="Kataoka E."/>
            <person name="Keightley P.D."/>
            <person name="Kheradpour P."/>
            <person name="Kirkness E.F."/>
            <person name="Koerich L.B."/>
            <person name="Kristiansen K."/>
            <person name="Kudrna D."/>
            <person name="Kulathinal R.J."/>
            <person name="Kumar S."/>
            <person name="Kwok R."/>
            <person name="Lander E."/>
            <person name="Langley C.H."/>
            <person name="Lapoint R."/>
            <person name="Lazzaro B.P."/>
            <person name="Lee S.J."/>
            <person name="Levesque L."/>
            <person name="Li R."/>
            <person name="Lin C.F."/>
            <person name="Lin M.F."/>
            <person name="Lindblad-Toh K."/>
            <person name="Llopart A."/>
            <person name="Long M."/>
            <person name="Low L."/>
            <person name="Lozovsky E."/>
            <person name="Lu J."/>
            <person name="Luo M."/>
            <person name="Machado C.A."/>
            <person name="Makalowski W."/>
            <person name="Marzo M."/>
            <person name="Matsuda M."/>
            <person name="Matzkin L."/>
            <person name="McAllister B."/>
            <person name="McBride C.S."/>
            <person name="McKernan B."/>
            <person name="McKernan K."/>
            <person name="Mendez-Lago M."/>
            <person name="Minx P."/>
            <person name="Mollenhauer M.U."/>
            <person name="Montooth K."/>
            <person name="Mount S.M."/>
            <person name="Mu X."/>
            <person name="Myers E."/>
            <person name="Negre B."/>
            <person name="Newfeld S."/>
            <person name="Nielsen R."/>
            <person name="Noor M.A."/>
            <person name="O'Grady P."/>
            <person name="Pachter L."/>
            <person name="Papaceit M."/>
            <person name="Parisi M.J."/>
            <person name="Parisi M."/>
            <person name="Parts L."/>
            <person name="Pedersen J.S."/>
            <person name="Pesole G."/>
            <person name="Phillippy A.M."/>
            <person name="Ponting C.P."/>
            <person name="Pop M."/>
            <person name="Porcelli D."/>
            <person name="Powell J.R."/>
            <person name="Prohaska S."/>
            <person name="Pruitt K."/>
            <person name="Puig M."/>
            <person name="Quesneville H."/>
            <person name="Ram K.R."/>
            <person name="Rand D."/>
            <person name="Rasmussen M.D."/>
            <person name="Reed L.K."/>
            <person name="Reenan R."/>
            <person name="Reily A."/>
            <person name="Remington K.A."/>
            <person name="Rieger T.T."/>
            <person name="Ritchie M.G."/>
            <person name="Robin C."/>
            <person name="Rogers Y.H."/>
            <person name="Rohde C."/>
            <person name="Rozas J."/>
            <person name="Rubenfield M.J."/>
            <person name="Ruiz A."/>
            <person name="Russo S."/>
            <person name="Salzberg S.L."/>
            <person name="Sanchez-Gracia A."/>
            <person name="Saranga D.J."/>
            <person name="Sato H."/>
            <person name="Schaeffer S.W."/>
            <person name="Schatz M.C."/>
            <person name="Schlenke T."/>
            <person name="Schwartz R."/>
            <person name="Segarra C."/>
            <person name="Singh R.S."/>
            <person name="Sirot L."/>
            <person name="Sirota M."/>
            <person name="Sisneros N.B."/>
            <person name="Smith C.D."/>
            <person name="Smith T.F."/>
            <person name="Spieth J."/>
            <person name="Stage D.E."/>
            <person name="Stark A."/>
            <person name="Stephan W."/>
            <person name="Strausberg R.L."/>
            <person name="Strempel S."/>
            <person name="Sturgill D."/>
            <person name="Sutton G."/>
            <person name="Sutton G.G."/>
            <person name="Tao W."/>
            <person name="Teichmann S."/>
            <person name="Tobari Y.N."/>
            <person name="Tomimura Y."/>
            <person name="Tsolas J.M."/>
            <person name="Valente V.L."/>
            <person name="Venter E."/>
            <person name="Venter J.C."/>
            <person name="Vicario S."/>
            <person name="Vieira F.G."/>
            <person name="Vilella A.J."/>
            <person name="Villasante A."/>
            <person name="Walenz B."/>
            <person name="Wang J."/>
            <person name="Wasserman M."/>
            <person name="Watts T."/>
            <person name="Wilson D."/>
            <person name="Wilson R.K."/>
            <person name="Wing R.A."/>
            <person name="Wolfner M.F."/>
            <person name="Wong A."/>
            <person name="Wong G.K."/>
            <person name="Wu C.I."/>
            <person name="Wu G."/>
            <person name="Yamamoto D."/>
            <person name="Yang H.P."/>
            <person name="Yang S.P."/>
            <person name="Yorke J.A."/>
            <person name="Yoshida K."/>
            <person name="Zdobnov E."/>
            <person name="Zhang P."/>
            <person name="Zhang Y."/>
            <person name="Zimin A.V."/>
            <person name="Baldwin J."/>
            <person name="Abdouelleil A."/>
            <person name="Abdulkadir J."/>
            <person name="Abebe A."/>
            <person name="Abera B."/>
            <person name="Abreu J."/>
            <person name="Acer S.C."/>
            <person name="Aftuck L."/>
            <person name="Alexander A."/>
            <person name="An P."/>
            <person name="Anderson E."/>
            <person name="Anderson S."/>
            <person name="Arachi H."/>
            <person name="Azer M."/>
            <person name="Bachantsang P."/>
            <person name="Barry A."/>
            <person name="Bayul T."/>
            <person name="Berlin A."/>
            <person name="Bessette D."/>
            <person name="Bloom T."/>
            <person name="Blye J."/>
            <person name="Boguslavskiy L."/>
            <person name="Bonnet C."/>
            <person name="Boukhgalter B."/>
            <person name="Bourzgui I."/>
            <person name="Brown A."/>
            <person name="Cahill P."/>
            <person name="Channer S."/>
            <person name="Cheshatsang Y."/>
            <person name="Chuda L."/>
            <person name="Citroen M."/>
            <person name="Collymore A."/>
            <person name="Cooke P."/>
            <person name="Costello M."/>
            <person name="D'Aco K."/>
            <person name="Daza R."/>
            <person name="De Haan G."/>
            <person name="DeGray S."/>
            <person name="DeMaso C."/>
            <person name="Dhargay N."/>
            <person name="Dooley K."/>
            <person name="Dooley E."/>
            <person name="Doricent M."/>
            <person name="Dorje P."/>
            <person name="Dorjee K."/>
            <person name="Dupes A."/>
            <person name="Elong R."/>
            <person name="Falk J."/>
            <person name="Farina A."/>
            <person name="Faro S."/>
            <person name="Ferguson D."/>
            <person name="Fisher S."/>
            <person name="Foley C.D."/>
            <person name="Franke A."/>
            <person name="Friedrich D."/>
            <person name="Gadbois L."/>
            <person name="Gearin G."/>
            <person name="Gearin C.R."/>
            <person name="Giannoukos G."/>
            <person name="Goode T."/>
            <person name="Graham J."/>
            <person name="Grandbois E."/>
            <person name="Grewal S."/>
            <person name="Gyaltsen K."/>
            <person name="Hafez N."/>
            <person name="Hagos B."/>
            <person name="Hall J."/>
            <person name="Henson C."/>
            <person name="Hollinger A."/>
            <person name="Honan T."/>
            <person name="Huard M.D."/>
            <person name="Hughes L."/>
            <person name="Hurhula B."/>
            <person name="Husby M.E."/>
            <person name="Kamat A."/>
            <person name="Kanga B."/>
            <person name="Kashin S."/>
            <person name="Khazanovich D."/>
            <person name="Kisner P."/>
            <person name="Lance K."/>
            <person name="Lara M."/>
            <person name="Lee W."/>
            <person name="Lennon N."/>
            <person name="Letendre F."/>
            <person name="LeVine R."/>
            <person name="Lipovsky A."/>
            <person name="Liu X."/>
            <person name="Liu J."/>
            <person name="Liu S."/>
            <person name="Lokyitsang T."/>
            <person name="Lokyitsang Y."/>
            <person name="Lubonja R."/>
            <person name="Lui A."/>
            <person name="MacDonald P."/>
            <person name="Magnisalis V."/>
            <person name="Maru K."/>
            <person name="Matthews C."/>
            <person name="McCusker W."/>
            <person name="McDonough S."/>
            <person name="Mehta T."/>
            <person name="Meldrim J."/>
            <person name="Meneus L."/>
            <person name="Mihai O."/>
            <person name="Mihalev A."/>
            <person name="Mihova T."/>
            <person name="Mittelman R."/>
            <person name="Mlenga V."/>
            <person name="Montmayeur A."/>
            <person name="Mulrain L."/>
            <person name="Navidi A."/>
            <person name="Naylor J."/>
            <person name="Negash T."/>
            <person name="Nguyen T."/>
            <person name="Nguyen N."/>
            <person name="Nicol R."/>
            <person name="Norbu C."/>
            <person name="Norbu N."/>
            <person name="Novod N."/>
            <person name="O'Neill B."/>
            <person name="Osman S."/>
            <person name="Markiewicz E."/>
            <person name="Oyono O.L."/>
            <person name="Patti C."/>
            <person name="Phunkhang P."/>
            <person name="Pierre F."/>
            <person name="Priest M."/>
            <person name="Raghuraman S."/>
            <person name="Rege F."/>
            <person name="Reyes R."/>
            <person name="Rise C."/>
            <person name="Rogov P."/>
            <person name="Ross K."/>
            <person name="Ryan E."/>
            <person name="Settipalli S."/>
            <person name="Shea T."/>
            <person name="Sherpa N."/>
            <person name="Shi L."/>
            <person name="Shih D."/>
            <person name="Sparrow T."/>
            <person name="Spaulding J."/>
            <person name="Stalker J."/>
            <person name="Stange-Thomann N."/>
            <person name="Stavropoulos S."/>
            <person name="Stone C."/>
            <person name="Strader C."/>
            <person name="Tesfaye S."/>
            <person name="Thomson T."/>
            <person name="Thoulutsang Y."/>
            <person name="Thoulutsang D."/>
            <person name="Topham K."/>
            <person name="Topping I."/>
            <person name="Tsamla T."/>
            <person name="Vassiliev H."/>
            <person name="Vo A."/>
            <person name="Wangchuk T."/>
            <person name="Wangdi T."/>
            <person name="Weiand M."/>
            <person name="Wilkinson J."/>
            <person name="Wilson A."/>
            <person name="Yadav S."/>
            <person name="Young G."/>
            <person name="Yu Q."/>
            <person name="Zembek L."/>
            <person name="Zhong D."/>
            <person name="Zimmer A."/>
            <person name="Zwirko Z."/>
            <person name="Jaffe D.B."/>
            <person name="Alvarez P."/>
            <person name="Brockman W."/>
            <person name="Butler J."/>
            <person name="Chin C."/>
            <person name="Gnerre S."/>
            <person name="Grabherr M."/>
            <person name="Kleber M."/>
            <person name="Mauceli E."/>
            <person name="MacCallum I."/>
        </authorList>
    </citation>
    <scope>NUCLEOTIDE SEQUENCE [LARGE SCALE GENOMIC DNA]</scope>
    <source>
        <strain evidence="3">Tucson 15010-1051.87</strain>
    </source>
</reference>
<dbReference type="Proteomes" id="UP000008792">
    <property type="component" value="Unassembled WGS sequence"/>
</dbReference>
<evidence type="ECO:0000256" key="1">
    <source>
        <dbReference type="SAM" id="SignalP"/>
    </source>
</evidence>